<dbReference type="InterPro" id="IPR004843">
    <property type="entry name" value="Calcineurin-like_PHP"/>
</dbReference>
<protein>
    <submittedName>
        <fullName evidence="2">Metallophosphoesterase</fullName>
    </submittedName>
</protein>
<gene>
    <name evidence="2" type="ORF">L3X37_10500</name>
</gene>
<dbReference type="Pfam" id="PF00149">
    <property type="entry name" value="Metallophos"/>
    <property type="match status" value="1"/>
</dbReference>
<organism evidence="2 3">
    <name type="scientific">Wocania arenilitoris</name>
    <dbReference type="NCBI Taxonomy" id="2044858"/>
    <lineage>
        <taxon>Bacteria</taxon>
        <taxon>Pseudomonadati</taxon>
        <taxon>Bacteroidota</taxon>
        <taxon>Flavobacteriia</taxon>
        <taxon>Flavobacteriales</taxon>
        <taxon>Flavobacteriaceae</taxon>
        <taxon>Wocania</taxon>
    </lineage>
</organism>
<sequence length="589" mass="67402">MAKTRIAFMADVHLHDVHAIFSDIDYKGVKNPSTDKYNTIRTMDAQLHSTRLFNENYYAFLEALEDVVKRGIKIVALPGDFTDDGQPINVRGLRKILDRYSKGHDITFLTITGNHDPVRPFDIEAGKSDFLGEGGQSQAIYSKEGLYNGKGLKPIITEDIKEWGYDSILNELSDYGFFPNKKFIYWETPYSDYKYDDYTFDKAVKSSALSLRQYNVSERLKVPDVSYLVEPIEGIWLLALDGNTYVPVKGADTVSSNPKNYKGASIGYNNVLTHKKHLMQWTSRVVKEAEKKGKLLMAFSHYPMVEFNDGSSDLKKSVFGSNKIQLHRVPKVSVAQIFADAGLKLHIGGHMHINDTGVHNTEKGNVLVNIQSPSLAAYPAGYKILTIESDDIIEVETVQLNTVSRFNELFSLYELEYSYLENNHKDVWNKEILETKNYQEYVNWHLKELVRLRFLPEDWPESLRELILKENGKSLLKKATQGISNALIIKELESNDLGIKDFEEWNGYDFIFDFYRLQNGDHLSLKDIGDKRIKQYKILLNYLAKIENSGVNDALREFAQIFQKHFSGVPSDHFKIDLKNGLITAIKKD</sequence>
<dbReference type="GO" id="GO:0016787">
    <property type="term" value="F:hydrolase activity"/>
    <property type="evidence" value="ECO:0007669"/>
    <property type="project" value="InterPro"/>
</dbReference>
<dbReference type="RefSeq" id="WP_237240126.1">
    <property type="nucleotide sequence ID" value="NZ_JAKKDU010000011.1"/>
</dbReference>
<comment type="caution">
    <text evidence="2">The sequence shown here is derived from an EMBL/GenBank/DDBJ whole genome shotgun (WGS) entry which is preliminary data.</text>
</comment>
<name>A0AAE3ER11_9FLAO</name>
<dbReference type="AlphaFoldDB" id="A0AAE3ER11"/>
<accession>A0AAE3ER11</accession>
<evidence type="ECO:0000313" key="2">
    <source>
        <dbReference type="EMBL" id="MCF7568789.1"/>
    </source>
</evidence>
<dbReference type="Proteomes" id="UP001199795">
    <property type="component" value="Unassembled WGS sequence"/>
</dbReference>
<dbReference type="InterPro" id="IPR029052">
    <property type="entry name" value="Metallo-depent_PP-like"/>
</dbReference>
<feature type="domain" description="Calcineurin-like phosphoesterase" evidence="1">
    <location>
        <begin position="5"/>
        <end position="130"/>
    </location>
</feature>
<proteinExistence type="predicted"/>
<keyword evidence="3" id="KW-1185">Reference proteome</keyword>
<reference evidence="2" key="1">
    <citation type="submission" date="2022-01" db="EMBL/GenBank/DDBJ databases">
        <title>Draft genome sequence of Sabulilitoribacter arenilitoris KCTC 52401.</title>
        <authorList>
            <person name="Oh J.-S."/>
        </authorList>
    </citation>
    <scope>NUCLEOTIDE SEQUENCE</scope>
    <source>
        <strain evidence="2">HMF6543</strain>
    </source>
</reference>
<dbReference type="Gene3D" id="3.60.21.10">
    <property type="match status" value="2"/>
</dbReference>
<evidence type="ECO:0000259" key="1">
    <source>
        <dbReference type="Pfam" id="PF00149"/>
    </source>
</evidence>
<evidence type="ECO:0000313" key="3">
    <source>
        <dbReference type="Proteomes" id="UP001199795"/>
    </source>
</evidence>
<dbReference type="EMBL" id="JAKKDU010000011">
    <property type="protein sequence ID" value="MCF7568789.1"/>
    <property type="molecule type" value="Genomic_DNA"/>
</dbReference>
<dbReference type="SUPFAM" id="SSF56300">
    <property type="entry name" value="Metallo-dependent phosphatases"/>
    <property type="match status" value="1"/>
</dbReference>